<dbReference type="Proteomes" id="UP000799428">
    <property type="component" value="Unassembled WGS sequence"/>
</dbReference>
<accession>A0A6G1KF01</accession>
<keyword evidence="3" id="KW-1185">Reference proteome</keyword>
<feature type="region of interest" description="Disordered" evidence="1">
    <location>
        <begin position="63"/>
        <end position="85"/>
    </location>
</feature>
<dbReference type="AlphaFoldDB" id="A0A6G1KF01"/>
<evidence type="ECO:0000313" key="2">
    <source>
        <dbReference type="EMBL" id="KAF2711125.1"/>
    </source>
</evidence>
<organism evidence="2 3">
    <name type="scientific">Pleomassaria siparia CBS 279.74</name>
    <dbReference type="NCBI Taxonomy" id="1314801"/>
    <lineage>
        <taxon>Eukaryota</taxon>
        <taxon>Fungi</taxon>
        <taxon>Dikarya</taxon>
        <taxon>Ascomycota</taxon>
        <taxon>Pezizomycotina</taxon>
        <taxon>Dothideomycetes</taxon>
        <taxon>Pleosporomycetidae</taxon>
        <taxon>Pleosporales</taxon>
        <taxon>Pleomassariaceae</taxon>
        <taxon>Pleomassaria</taxon>
    </lineage>
</organism>
<evidence type="ECO:0000256" key="1">
    <source>
        <dbReference type="SAM" id="MobiDB-lite"/>
    </source>
</evidence>
<feature type="compositionally biased region" description="Basic and acidic residues" evidence="1">
    <location>
        <begin position="68"/>
        <end position="79"/>
    </location>
</feature>
<feature type="region of interest" description="Disordered" evidence="1">
    <location>
        <begin position="110"/>
        <end position="171"/>
    </location>
</feature>
<sequence length="185" mass="20283">MQAPYQLGGGACSEAAPARARFFPRWCVRAGVCGYRCGFWNEQAKQARNVPCSNYHLHTVIPSIHNNPRHDTTRHDTTRPRCHASHPYPASLLLSSSSSATRCSAVRTITMSPTPNPAHSPAPTHHHHPNPSPPAAQSPNPNSKRTSSRAAAPVVKRSTRHRRRCSSSTCPRAWWSSTRTRAVGA</sequence>
<protein>
    <submittedName>
        <fullName evidence="2">Uncharacterized protein</fullName>
    </submittedName>
</protein>
<dbReference type="EMBL" id="MU005768">
    <property type="protein sequence ID" value="KAF2711125.1"/>
    <property type="molecule type" value="Genomic_DNA"/>
</dbReference>
<name>A0A6G1KF01_9PLEO</name>
<reference evidence="2" key="1">
    <citation type="journal article" date="2020" name="Stud. Mycol.">
        <title>101 Dothideomycetes genomes: a test case for predicting lifestyles and emergence of pathogens.</title>
        <authorList>
            <person name="Haridas S."/>
            <person name="Albert R."/>
            <person name="Binder M."/>
            <person name="Bloem J."/>
            <person name="Labutti K."/>
            <person name="Salamov A."/>
            <person name="Andreopoulos B."/>
            <person name="Baker S."/>
            <person name="Barry K."/>
            <person name="Bills G."/>
            <person name="Bluhm B."/>
            <person name="Cannon C."/>
            <person name="Castanera R."/>
            <person name="Culley D."/>
            <person name="Daum C."/>
            <person name="Ezra D."/>
            <person name="Gonzalez J."/>
            <person name="Henrissat B."/>
            <person name="Kuo A."/>
            <person name="Liang C."/>
            <person name="Lipzen A."/>
            <person name="Lutzoni F."/>
            <person name="Magnuson J."/>
            <person name="Mondo S."/>
            <person name="Nolan M."/>
            <person name="Ohm R."/>
            <person name="Pangilinan J."/>
            <person name="Park H.-J."/>
            <person name="Ramirez L."/>
            <person name="Alfaro M."/>
            <person name="Sun H."/>
            <person name="Tritt A."/>
            <person name="Yoshinaga Y."/>
            <person name="Zwiers L.-H."/>
            <person name="Turgeon B."/>
            <person name="Goodwin S."/>
            <person name="Spatafora J."/>
            <person name="Crous P."/>
            <person name="Grigoriev I."/>
        </authorList>
    </citation>
    <scope>NUCLEOTIDE SEQUENCE</scope>
    <source>
        <strain evidence="2">CBS 279.74</strain>
    </source>
</reference>
<gene>
    <name evidence="2" type="ORF">K504DRAFT_242625</name>
</gene>
<proteinExistence type="predicted"/>
<evidence type="ECO:0000313" key="3">
    <source>
        <dbReference type="Proteomes" id="UP000799428"/>
    </source>
</evidence>